<feature type="transmembrane region" description="Helical" evidence="6">
    <location>
        <begin position="210"/>
        <end position="231"/>
    </location>
</feature>
<evidence type="ECO:0000256" key="6">
    <source>
        <dbReference type="SAM" id="Phobius"/>
    </source>
</evidence>
<feature type="transmembrane region" description="Helical" evidence="6">
    <location>
        <begin position="108"/>
        <end position="125"/>
    </location>
</feature>
<feature type="transmembrane region" description="Helical" evidence="6">
    <location>
        <begin position="52"/>
        <end position="73"/>
    </location>
</feature>
<evidence type="ECO:0000313" key="8">
    <source>
        <dbReference type="Proteomes" id="UP000199340"/>
    </source>
</evidence>
<dbReference type="PANTHER" id="PTHR30482">
    <property type="entry name" value="HIGH-AFFINITY BRANCHED-CHAIN AMINO ACID TRANSPORT SYSTEM PERMEASE"/>
    <property type="match status" value="1"/>
</dbReference>
<keyword evidence="8" id="KW-1185">Reference proteome</keyword>
<evidence type="ECO:0000313" key="7">
    <source>
        <dbReference type="EMBL" id="SDJ17130.1"/>
    </source>
</evidence>
<dbReference type="Pfam" id="PF02653">
    <property type="entry name" value="BPD_transp_2"/>
    <property type="match status" value="1"/>
</dbReference>
<evidence type="ECO:0000256" key="3">
    <source>
        <dbReference type="ARBA" id="ARBA00022692"/>
    </source>
</evidence>
<reference evidence="7 8" key="1">
    <citation type="submission" date="2016-10" db="EMBL/GenBank/DDBJ databases">
        <authorList>
            <person name="de Groot N.N."/>
        </authorList>
    </citation>
    <scope>NUCLEOTIDE SEQUENCE [LARGE SCALE GENOMIC DNA]</scope>
    <source>
        <strain evidence="7 8">DSM 28010</strain>
    </source>
</reference>
<keyword evidence="5 6" id="KW-0472">Membrane</keyword>
<evidence type="ECO:0000256" key="1">
    <source>
        <dbReference type="ARBA" id="ARBA00004651"/>
    </source>
</evidence>
<feature type="transmembrane region" description="Helical" evidence="6">
    <location>
        <begin position="80"/>
        <end position="102"/>
    </location>
</feature>
<dbReference type="GO" id="GO:0005886">
    <property type="term" value="C:plasma membrane"/>
    <property type="evidence" value="ECO:0007669"/>
    <property type="project" value="UniProtKB-SubCell"/>
</dbReference>
<feature type="transmembrane region" description="Helical" evidence="6">
    <location>
        <begin position="281"/>
        <end position="300"/>
    </location>
</feature>
<keyword evidence="3 6" id="KW-0812">Transmembrane</keyword>
<dbReference type="OrthoDB" id="9804361at2"/>
<dbReference type="EMBL" id="FNEB01000009">
    <property type="protein sequence ID" value="SDJ17130.1"/>
    <property type="molecule type" value="Genomic_DNA"/>
</dbReference>
<feature type="transmembrane region" description="Helical" evidence="6">
    <location>
        <begin position="158"/>
        <end position="177"/>
    </location>
</feature>
<dbReference type="AlphaFoldDB" id="A0A1G8RL85"/>
<dbReference type="RefSeq" id="WP_090029735.1">
    <property type="nucleotide sequence ID" value="NZ_FNEB01000009.1"/>
</dbReference>
<comment type="subcellular location">
    <subcellularLocation>
        <location evidence="1">Cell membrane</location>
        <topology evidence="1">Multi-pass membrane protein</topology>
    </subcellularLocation>
</comment>
<evidence type="ECO:0000256" key="2">
    <source>
        <dbReference type="ARBA" id="ARBA00022475"/>
    </source>
</evidence>
<dbReference type="STRING" id="490829.SAMN05421850_109149"/>
<protein>
    <submittedName>
        <fullName evidence="7">Branched-chain amino acid transport system permease protein</fullName>
    </submittedName>
</protein>
<dbReference type="PANTHER" id="PTHR30482:SF17">
    <property type="entry name" value="ABC TRANSPORTER ATP-BINDING PROTEIN"/>
    <property type="match status" value="1"/>
</dbReference>
<accession>A0A1G8RL85</accession>
<keyword evidence="4 6" id="KW-1133">Transmembrane helix</keyword>
<evidence type="ECO:0000256" key="5">
    <source>
        <dbReference type="ARBA" id="ARBA00023136"/>
    </source>
</evidence>
<dbReference type="GO" id="GO:0015658">
    <property type="term" value="F:branched-chain amino acid transmembrane transporter activity"/>
    <property type="evidence" value="ECO:0007669"/>
    <property type="project" value="InterPro"/>
</dbReference>
<dbReference type="InterPro" id="IPR001851">
    <property type="entry name" value="ABC_transp_permease"/>
</dbReference>
<gene>
    <name evidence="7" type="ORF">SAMN05421850_109149</name>
</gene>
<evidence type="ECO:0000256" key="4">
    <source>
        <dbReference type="ARBA" id="ARBA00022989"/>
    </source>
</evidence>
<feature type="transmembrane region" description="Helical" evidence="6">
    <location>
        <begin position="243"/>
        <end position="269"/>
    </location>
</feature>
<proteinExistence type="predicted"/>
<dbReference type="InterPro" id="IPR043428">
    <property type="entry name" value="LivM-like"/>
</dbReference>
<keyword evidence="2" id="KW-1003">Cell membrane</keyword>
<name>A0A1G8RL85_9RHOB</name>
<organism evidence="7 8">
    <name type="scientific">Lutimaribacter saemankumensis</name>
    <dbReference type="NCBI Taxonomy" id="490829"/>
    <lineage>
        <taxon>Bacteria</taxon>
        <taxon>Pseudomonadati</taxon>
        <taxon>Pseudomonadota</taxon>
        <taxon>Alphaproteobacteria</taxon>
        <taxon>Rhodobacterales</taxon>
        <taxon>Roseobacteraceae</taxon>
        <taxon>Lutimaribacter</taxon>
    </lineage>
</organism>
<sequence length="312" mass="32916">MRTNLMLSAVGAFVLLAAGAVLLPDWAMFLCAMALAKGLVSLGIVGMMRGGLVSFGQGLYYCLGAYTATLVAGQLGVSDIFLLTLLSAGVCLVVGALFGPLLAGYRGIFFAMLSLALSMVLYGTLAKLTVLGGTDGLNIGAPTFFGWDPEGRALQTALYLYVAVLVVVAGTLMRIYFDSEQGLITLATRDNELRVEYLGASVRTVMSYNYVFGAVLGGIGGTIAALALGHVDPEFAFWTTSGEFVFVAILAGYLSVPAVFVAAIILEMVRSFSNLYFPNTWQLALGIFLLIVIVVLPNGLGSLVRRRKGDAT</sequence>
<dbReference type="CDD" id="cd06581">
    <property type="entry name" value="TM_PBP1_LivM_like"/>
    <property type="match status" value="1"/>
</dbReference>
<dbReference type="Proteomes" id="UP000199340">
    <property type="component" value="Unassembled WGS sequence"/>
</dbReference>